<dbReference type="OrthoDB" id="1630758at2759"/>
<evidence type="ECO:0000313" key="3">
    <source>
        <dbReference type="Proteomes" id="UP000023152"/>
    </source>
</evidence>
<evidence type="ECO:0000313" key="2">
    <source>
        <dbReference type="EMBL" id="ETO10693.1"/>
    </source>
</evidence>
<proteinExistence type="predicted"/>
<name>X6M9L1_RETFI</name>
<protein>
    <submittedName>
        <fullName evidence="2">Uncharacterized protein</fullName>
    </submittedName>
</protein>
<dbReference type="EMBL" id="ASPP01023235">
    <property type="protein sequence ID" value="ETO10693.1"/>
    <property type="molecule type" value="Genomic_DNA"/>
</dbReference>
<organism evidence="2 3">
    <name type="scientific">Reticulomyxa filosa</name>
    <dbReference type="NCBI Taxonomy" id="46433"/>
    <lineage>
        <taxon>Eukaryota</taxon>
        <taxon>Sar</taxon>
        <taxon>Rhizaria</taxon>
        <taxon>Retaria</taxon>
        <taxon>Foraminifera</taxon>
        <taxon>Monothalamids</taxon>
        <taxon>Reticulomyxidae</taxon>
        <taxon>Reticulomyxa</taxon>
    </lineage>
</organism>
<dbReference type="AlphaFoldDB" id="X6M9L1"/>
<accession>X6M9L1</accession>
<gene>
    <name evidence="2" type="ORF">RFI_26682</name>
</gene>
<evidence type="ECO:0000256" key="1">
    <source>
        <dbReference type="SAM" id="Coils"/>
    </source>
</evidence>
<comment type="caution">
    <text evidence="2">The sequence shown here is derived from an EMBL/GenBank/DDBJ whole genome shotgun (WGS) entry which is preliminary data.</text>
</comment>
<keyword evidence="1" id="KW-0175">Coiled coil</keyword>
<feature type="coiled-coil region" evidence="1">
    <location>
        <begin position="191"/>
        <end position="274"/>
    </location>
</feature>
<keyword evidence="3" id="KW-1185">Reference proteome</keyword>
<dbReference type="Proteomes" id="UP000023152">
    <property type="component" value="Unassembled WGS sequence"/>
</dbReference>
<reference evidence="2 3" key="1">
    <citation type="journal article" date="2013" name="Curr. Biol.">
        <title>The Genome of the Foraminiferan Reticulomyxa filosa.</title>
        <authorList>
            <person name="Glockner G."/>
            <person name="Hulsmann N."/>
            <person name="Schleicher M."/>
            <person name="Noegel A.A."/>
            <person name="Eichinger L."/>
            <person name="Gallinger C."/>
            <person name="Pawlowski J."/>
            <person name="Sierra R."/>
            <person name="Euteneuer U."/>
            <person name="Pillet L."/>
            <person name="Moustafa A."/>
            <person name="Platzer M."/>
            <person name="Groth M."/>
            <person name="Szafranski K."/>
            <person name="Schliwa M."/>
        </authorList>
    </citation>
    <scope>NUCLEOTIDE SEQUENCE [LARGE SCALE GENOMIC DNA]</scope>
</reference>
<sequence length="551" mass="62286">MSSVETETKRKEEESKENRKTYFSLSGCYNKAWVLLTNESQRLDTLICCLCNQIANNAMELHCNQHENADKVYLIGEECVQKYLKQNNGKCPIQQHDHCEFSQNKIVRKFVSELLVICPRQFHLKKRQSNEGIKSGEKEEEYNKFELNSNSNLKCNCNYVGKIKDLKDHLDKSCDLISSQQIIPLEIVNELNVMSEQIKTLQNMIKDLQSQIKKMKENDNEKNKQSIAFKKQLDQCQVKFDEFKEYKRSIEAKFEKQNANIQKFQHQIDTQNEKQKSEQKGQEQHSTNFKFHNCENMLSFVTSINLKNGVDFLLVNENKKRVELKNREWNNYEFGVFLLGENITLTVCCDFENQSQKYGHLKIKTSHLWIKYSSSKIDCSELGYSYLQPRYPGSGSPGKWGGGGGGYATKGGESGLSGLGRGGEIYGEETLLKQIHFGSGGGGCSWNGSHGGSGGGIFELIIEQQLINHGSIQSNGGDSDRGGGGSGGSILIEFRCHGNTWKHTFGIIRCIGGNQSKTNEGGKGRIAIYGIELSSDDIKDIDPKPFNRLHK</sequence>